<accession>A0A7I9UWE5</accession>
<name>A0A7I9UWE5_9ACTN</name>
<evidence type="ECO:0000313" key="2">
    <source>
        <dbReference type="Proteomes" id="UP000444980"/>
    </source>
</evidence>
<reference evidence="2" key="1">
    <citation type="submission" date="2019-06" db="EMBL/GenBank/DDBJ databases">
        <title>Gordonia isolated from sludge of a wastewater treatment plant.</title>
        <authorList>
            <person name="Tamura T."/>
            <person name="Aoyama K."/>
            <person name="Kang Y."/>
            <person name="Saito S."/>
            <person name="Akiyama N."/>
            <person name="Yazawa K."/>
            <person name="Gonoi T."/>
            <person name="Mikami Y."/>
        </authorList>
    </citation>
    <scope>NUCLEOTIDE SEQUENCE [LARGE SCALE GENOMIC DNA]</scope>
    <source>
        <strain evidence="2">NBRC 107697</strain>
    </source>
</reference>
<protein>
    <submittedName>
        <fullName evidence="1">Uncharacterized protein</fullName>
    </submittedName>
</protein>
<dbReference type="OrthoDB" id="4377297at2"/>
<keyword evidence="2" id="KW-1185">Reference proteome</keyword>
<evidence type="ECO:0000313" key="1">
    <source>
        <dbReference type="EMBL" id="GED97263.1"/>
    </source>
</evidence>
<dbReference type="EMBL" id="BJOU01000001">
    <property type="protein sequence ID" value="GED97263.1"/>
    <property type="molecule type" value="Genomic_DNA"/>
</dbReference>
<organism evidence="1 2">
    <name type="scientific">Gordonia crocea</name>
    <dbReference type="NCBI Taxonomy" id="589162"/>
    <lineage>
        <taxon>Bacteria</taxon>
        <taxon>Bacillati</taxon>
        <taxon>Actinomycetota</taxon>
        <taxon>Actinomycetes</taxon>
        <taxon>Mycobacteriales</taxon>
        <taxon>Gordoniaceae</taxon>
        <taxon>Gordonia</taxon>
    </lineage>
</organism>
<dbReference type="RefSeq" id="WP_161926614.1">
    <property type="nucleotide sequence ID" value="NZ_BJOU01000001.1"/>
</dbReference>
<sequence>MGKTASQRDRWQHAVTLGARGAVAGGRAVLDAAEAAIGSSQDPGDRALLSLITSTRASWLRQSGRHGSALGPDGRAALIATTIHDDEPSPWRRAALGDALIGLAADNLGLGRFDASSDLLGRAWAEIGAEREPDEWLLDGRVVLRWHWVRAENALYRGDGEAGRRWAAEAVRLARGCPSPHHRIKTRLIAAAARAGDDPGGAAAEARAVVDEAAQAGLVPLQWAGWQLLGGVAPGRDADAGSADTADILRRRGFFPVAGFGPGAAAR</sequence>
<dbReference type="Proteomes" id="UP000444980">
    <property type="component" value="Unassembled WGS sequence"/>
</dbReference>
<proteinExistence type="predicted"/>
<comment type="caution">
    <text evidence="1">The sequence shown here is derived from an EMBL/GenBank/DDBJ whole genome shotgun (WGS) entry which is preliminary data.</text>
</comment>
<dbReference type="AlphaFoldDB" id="A0A7I9UWE5"/>
<gene>
    <name evidence="1" type="ORF">nbrc107697_13020</name>
</gene>